<keyword evidence="2" id="KW-1133">Transmembrane helix</keyword>
<organism evidence="3 4">
    <name type="scientific">Micromonospora polyrhachis</name>
    <dbReference type="NCBI Taxonomy" id="1282883"/>
    <lineage>
        <taxon>Bacteria</taxon>
        <taxon>Bacillati</taxon>
        <taxon>Actinomycetota</taxon>
        <taxon>Actinomycetes</taxon>
        <taxon>Micromonosporales</taxon>
        <taxon>Micromonosporaceae</taxon>
        <taxon>Micromonospora</taxon>
    </lineage>
</organism>
<protein>
    <recommendedName>
        <fullName evidence="5">DUF3592 domain-containing protein</fullName>
    </recommendedName>
</protein>
<dbReference type="Proteomes" id="UP000578819">
    <property type="component" value="Unassembled WGS sequence"/>
</dbReference>
<accession>A0A7W7SKE5</accession>
<evidence type="ECO:0008006" key="5">
    <source>
        <dbReference type="Google" id="ProtNLM"/>
    </source>
</evidence>
<evidence type="ECO:0000256" key="1">
    <source>
        <dbReference type="SAM" id="MobiDB-lite"/>
    </source>
</evidence>
<feature type="region of interest" description="Disordered" evidence="1">
    <location>
        <begin position="169"/>
        <end position="195"/>
    </location>
</feature>
<dbReference type="EMBL" id="JACHJW010000001">
    <property type="protein sequence ID" value="MBB4956410.1"/>
    <property type="molecule type" value="Genomic_DNA"/>
</dbReference>
<proteinExistence type="predicted"/>
<evidence type="ECO:0000256" key="2">
    <source>
        <dbReference type="SAM" id="Phobius"/>
    </source>
</evidence>
<name>A0A7W7SKE5_9ACTN</name>
<gene>
    <name evidence="3" type="ORF">FHR38_000143</name>
</gene>
<keyword evidence="2" id="KW-0812">Transmembrane</keyword>
<keyword evidence="4" id="KW-1185">Reference proteome</keyword>
<feature type="transmembrane region" description="Helical" evidence="2">
    <location>
        <begin position="144"/>
        <end position="164"/>
    </location>
</feature>
<feature type="transmembrane region" description="Helical" evidence="2">
    <location>
        <begin position="20"/>
        <end position="46"/>
    </location>
</feature>
<feature type="compositionally biased region" description="Basic residues" evidence="1">
    <location>
        <begin position="174"/>
        <end position="195"/>
    </location>
</feature>
<keyword evidence="2" id="KW-0472">Membrane</keyword>
<dbReference type="AlphaFoldDB" id="A0A7W7SKE5"/>
<sequence length="195" mass="21311">MAKKRGRSARAAEGIRQDRIWASVLALIVLVLGLVLAGVTGGYRWYQASKAERLRADGVPVVAQVLERRNTMGRGGGRDTIVVSYAYQGTTYTKRILCAGPNGCDRNPPPEIFVRIDPAKPEDFVTNNGSTDDSVFFFNSNGGIPYGIVIALVGGSMLISARLARRQSATVGRSRVKSSTRRRPSSNRRQSTRRK</sequence>
<dbReference type="RefSeq" id="WP_184531849.1">
    <property type="nucleotide sequence ID" value="NZ_JACHJW010000001.1"/>
</dbReference>
<comment type="caution">
    <text evidence="3">The sequence shown here is derived from an EMBL/GenBank/DDBJ whole genome shotgun (WGS) entry which is preliminary data.</text>
</comment>
<evidence type="ECO:0000313" key="4">
    <source>
        <dbReference type="Proteomes" id="UP000578819"/>
    </source>
</evidence>
<evidence type="ECO:0000313" key="3">
    <source>
        <dbReference type="EMBL" id="MBB4956410.1"/>
    </source>
</evidence>
<reference evidence="3 4" key="1">
    <citation type="submission" date="2020-08" db="EMBL/GenBank/DDBJ databases">
        <title>Sequencing the genomes of 1000 actinobacteria strains.</title>
        <authorList>
            <person name="Klenk H.-P."/>
        </authorList>
    </citation>
    <scope>NUCLEOTIDE SEQUENCE [LARGE SCALE GENOMIC DNA]</scope>
    <source>
        <strain evidence="3 4">DSM 45886</strain>
    </source>
</reference>